<organism evidence="2">
    <name type="scientific">Coccidioides posadasii (strain RMSCC 757 / Silveira)</name>
    <name type="common">Valley fever fungus</name>
    <dbReference type="NCBI Taxonomy" id="443226"/>
    <lineage>
        <taxon>Eukaryota</taxon>
        <taxon>Fungi</taxon>
        <taxon>Dikarya</taxon>
        <taxon>Ascomycota</taxon>
        <taxon>Pezizomycotina</taxon>
        <taxon>Eurotiomycetes</taxon>
        <taxon>Eurotiomycetidae</taxon>
        <taxon>Onygenales</taxon>
        <taxon>Onygenaceae</taxon>
        <taxon>Coccidioides</taxon>
    </lineage>
</organism>
<keyword evidence="2" id="KW-1185">Reference proteome</keyword>
<dbReference type="EMBL" id="GL636505">
    <property type="protein sequence ID" value="EFW14627.1"/>
    <property type="molecule type" value="Genomic_DNA"/>
</dbReference>
<dbReference type="AlphaFoldDB" id="E9DGD6"/>
<sequence>MTMMDRLTETVQCNCAANGRGDWGKKWRVTRQQGVTREPNQRRLGSNFIRAYTLLCVEEEEEEEQEDE</sequence>
<gene>
    <name evidence="1" type="ORF">CPSG_08885</name>
</gene>
<name>E9DGD6_COCPS</name>
<dbReference type="HOGENOM" id="CLU_2793821_0_0_1"/>
<reference evidence="2" key="1">
    <citation type="journal article" date="2010" name="Genome Res.">
        <title>Population genomic sequencing of Coccidioides fungi reveals recent hybridization and transposon control.</title>
        <authorList>
            <person name="Neafsey D.E."/>
            <person name="Barker B.M."/>
            <person name="Sharpton T.J."/>
            <person name="Stajich J.E."/>
            <person name="Park D.J."/>
            <person name="Whiston E."/>
            <person name="Hung C.-Y."/>
            <person name="McMahan C."/>
            <person name="White J."/>
            <person name="Sykes S."/>
            <person name="Heiman D."/>
            <person name="Young S."/>
            <person name="Zeng Q."/>
            <person name="Abouelleil A."/>
            <person name="Aftuck L."/>
            <person name="Bessette D."/>
            <person name="Brown A."/>
            <person name="FitzGerald M."/>
            <person name="Lui A."/>
            <person name="Macdonald J.P."/>
            <person name="Priest M."/>
            <person name="Orbach M.J."/>
            <person name="Galgiani J.N."/>
            <person name="Kirkland T.N."/>
            <person name="Cole G.T."/>
            <person name="Birren B.W."/>
            <person name="Henn M.R."/>
            <person name="Taylor J.W."/>
            <person name="Rounsley S.D."/>
        </authorList>
    </citation>
    <scope>NUCLEOTIDE SEQUENCE [LARGE SCALE GENOMIC DNA]</scope>
    <source>
        <strain evidence="2">RMSCC 757 / Silveira</strain>
    </source>
</reference>
<accession>E9DGD6</accession>
<protein>
    <submittedName>
        <fullName evidence="1">Predicted protein</fullName>
    </submittedName>
</protein>
<dbReference type="VEuPathDB" id="FungiDB:CPSG_08885"/>
<dbReference type="Proteomes" id="UP000002497">
    <property type="component" value="Unassembled WGS sequence"/>
</dbReference>
<proteinExistence type="predicted"/>
<evidence type="ECO:0000313" key="1">
    <source>
        <dbReference type="EMBL" id="EFW14627.1"/>
    </source>
</evidence>
<evidence type="ECO:0000313" key="2">
    <source>
        <dbReference type="Proteomes" id="UP000002497"/>
    </source>
</evidence>
<reference evidence="2" key="2">
    <citation type="submission" date="2010-03" db="EMBL/GenBank/DDBJ databases">
        <title>The genome sequence of Coccidioides posadasii strain Silveira.</title>
        <authorList>
            <consortium name="The Broad Institute Genome Sequencing Center for Infectious Disease"/>
            <person name="Neafsey D."/>
            <person name="Orbach M."/>
            <person name="Henn M.R."/>
            <person name="Cole G.T."/>
            <person name="Galgiani J."/>
            <person name="Gardner M.J."/>
            <person name="Kirkland T.N."/>
            <person name="Taylor J.W."/>
            <person name="Young S.K."/>
            <person name="Zeng Q."/>
            <person name="Koehrsen M."/>
            <person name="Alvarado L."/>
            <person name="Berlin A."/>
            <person name="Borenstein D."/>
            <person name="Chapman S.B."/>
            <person name="Chen Z."/>
            <person name="Engels R."/>
            <person name="Freedman E."/>
            <person name="Gellesch M."/>
            <person name="Goldberg J."/>
            <person name="Griggs A."/>
            <person name="Gujja S."/>
            <person name="Heilman E."/>
            <person name="Heiman D."/>
            <person name="Howarth C."/>
            <person name="Jen D."/>
            <person name="Larson L."/>
            <person name="Mehta T."/>
            <person name="Neiman D."/>
            <person name="Park D."/>
            <person name="Pearson M."/>
            <person name="Richards J."/>
            <person name="Roberts A."/>
            <person name="Saif S."/>
            <person name="Shea T."/>
            <person name="Shenoy N."/>
            <person name="Sisk P."/>
            <person name="Stolte C."/>
            <person name="Sykes S."/>
            <person name="Walk T."/>
            <person name="White J."/>
            <person name="Yandava C."/>
            <person name="Haas B."/>
            <person name="Nusbaum C."/>
            <person name="Birren B."/>
        </authorList>
    </citation>
    <scope>NUCLEOTIDE SEQUENCE [LARGE SCALE GENOMIC DNA]</scope>
    <source>
        <strain evidence="2">RMSCC 757 / Silveira</strain>
    </source>
</reference>